<keyword evidence="3 6" id="KW-0238">DNA-binding</keyword>
<dbReference type="Gene3D" id="1.10.10.60">
    <property type="entry name" value="Homeodomain-like"/>
    <property type="match status" value="1"/>
</dbReference>
<evidence type="ECO:0000256" key="5">
    <source>
        <dbReference type="ARBA" id="ARBA00023242"/>
    </source>
</evidence>
<comment type="similarity">
    <text evidence="2">Belongs to the TALE/IRO homeobox family.</text>
</comment>
<dbReference type="PANTHER" id="PTHR11211:SF3">
    <property type="entry name" value="HOMEOBOX PROTEIN MOHAWK"/>
    <property type="match status" value="1"/>
</dbReference>
<feature type="DNA-binding region" description="Homeobox" evidence="6">
    <location>
        <begin position="14"/>
        <end position="76"/>
    </location>
</feature>
<dbReference type="VEuPathDB" id="VectorBase:ADIR009411"/>
<evidence type="ECO:0000256" key="6">
    <source>
        <dbReference type="PROSITE-ProRule" id="PRU00108"/>
    </source>
</evidence>
<dbReference type="GO" id="GO:0048468">
    <property type="term" value="P:cell development"/>
    <property type="evidence" value="ECO:0007669"/>
    <property type="project" value="TreeGrafter"/>
</dbReference>
<dbReference type="STRING" id="7168.A0A182NP26"/>
<dbReference type="SMART" id="SM00389">
    <property type="entry name" value="HOX"/>
    <property type="match status" value="1"/>
</dbReference>
<dbReference type="AlphaFoldDB" id="A0A182NP26"/>
<comment type="subcellular location">
    <subcellularLocation>
        <location evidence="1 6">Nucleus</location>
    </subcellularLocation>
</comment>
<evidence type="ECO:0000259" key="8">
    <source>
        <dbReference type="PROSITE" id="PS50071"/>
    </source>
</evidence>
<feature type="compositionally biased region" description="Polar residues" evidence="7">
    <location>
        <begin position="117"/>
        <end position="126"/>
    </location>
</feature>
<dbReference type="InterPro" id="IPR008422">
    <property type="entry name" value="KN_HD"/>
</dbReference>
<dbReference type="GO" id="GO:0000978">
    <property type="term" value="F:RNA polymerase II cis-regulatory region sequence-specific DNA binding"/>
    <property type="evidence" value="ECO:0007669"/>
    <property type="project" value="TreeGrafter"/>
</dbReference>
<proteinExistence type="inferred from homology"/>
<keyword evidence="4 6" id="KW-0371">Homeobox</keyword>
<reference evidence="10" key="1">
    <citation type="submission" date="2013-03" db="EMBL/GenBank/DDBJ databases">
        <title>The Genome Sequence of Anopheles dirus WRAIR2.</title>
        <authorList>
            <consortium name="The Broad Institute Genomics Platform"/>
            <person name="Neafsey D.E."/>
            <person name="Walton C."/>
            <person name="Walker B."/>
            <person name="Young S.K."/>
            <person name="Zeng Q."/>
            <person name="Gargeya S."/>
            <person name="Fitzgerald M."/>
            <person name="Haas B."/>
            <person name="Abouelleil A."/>
            <person name="Allen A.W."/>
            <person name="Alvarado L."/>
            <person name="Arachchi H.M."/>
            <person name="Berlin A.M."/>
            <person name="Chapman S.B."/>
            <person name="Gainer-Dewar J."/>
            <person name="Goldberg J."/>
            <person name="Griggs A."/>
            <person name="Gujja S."/>
            <person name="Hansen M."/>
            <person name="Howarth C."/>
            <person name="Imamovic A."/>
            <person name="Ireland A."/>
            <person name="Larimer J."/>
            <person name="McCowan C."/>
            <person name="Murphy C."/>
            <person name="Pearson M."/>
            <person name="Poon T.W."/>
            <person name="Priest M."/>
            <person name="Roberts A."/>
            <person name="Saif S."/>
            <person name="Shea T."/>
            <person name="Sisk P."/>
            <person name="Sykes S."/>
            <person name="Wortman J."/>
            <person name="Nusbaum C."/>
            <person name="Birren B."/>
        </authorList>
    </citation>
    <scope>NUCLEOTIDE SEQUENCE [LARGE SCALE GENOMIC DNA]</scope>
    <source>
        <strain evidence="10">WRAIR2</strain>
    </source>
</reference>
<accession>A0A182NP26</accession>
<reference evidence="9" key="2">
    <citation type="submission" date="2020-05" db="UniProtKB">
        <authorList>
            <consortium name="EnsemblMetazoa"/>
        </authorList>
    </citation>
    <scope>IDENTIFICATION</scope>
    <source>
        <strain evidence="9">WRAIR2</strain>
    </source>
</reference>
<evidence type="ECO:0000256" key="7">
    <source>
        <dbReference type="SAM" id="MobiDB-lite"/>
    </source>
</evidence>
<evidence type="ECO:0000256" key="2">
    <source>
        <dbReference type="ARBA" id="ARBA00008446"/>
    </source>
</evidence>
<dbReference type="PANTHER" id="PTHR11211">
    <property type="entry name" value="IROQUOIS-CLASS HOMEODOMAIN PROTEIN IRX"/>
    <property type="match status" value="1"/>
</dbReference>
<evidence type="ECO:0000256" key="3">
    <source>
        <dbReference type="ARBA" id="ARBA00023125"/>
    </source>
</evidence>
<feature type="compositionally biased region" description="Basic residues" evidence="7">
    <location>
        <begin position="132"/>
        <end position="153"/>
    </location>
</feature>
<keyword evidence="5 6" id="KW-0539">Nucleus</keyword>
<keyword evidence="10" id="KW-1185">Reference proteome</keyword>
<sequence>MLLALRAWPPGDSHRPVKRLFTPEIKRMLKDWLVRRRENPYPNREEKKLLAVETGLTYTQICNWFANWRRKLKNSGNDPLRKTWGNLIKNYNTNARGNVEQFSICSNDSIWGENGEDTSQGSQTPPSGEHPYRHHHLHHHQHHHHRSRRHSHRGHDGPPCAKYGPNSAPPSYAKLYDAYIEAGCAAGDNNNSDACRNNNSNVSECGKYADYLRLPEYSRVVEDCPSNEDVRDSYPPATFCFDHCYTPRNYETVFGIPEETRCYKVTQFNGNYDPDSGAALEPLILTATSAHYGRSFASKEEYPSGGTLYLTPTTTLSPAAPPTITGVRSRSSKYKSSMMEKYLRDLGELEPTDTPPNAPSMVPVLMAAIPFQQKHCSRGSHEMQQGPPTMGYEPGVLRGPPSLSKWLESAAKFTPSKHNYIDWEKSGKQSSTKKRYDSGGTFYDVASGGTYSPPLYGEPPTMTTLEHQKDELDAAEALTRLANNCRTKFST</sequence>
<protein>
    <recommendedName>
        <fullName evidence="8">Homeobox domain-containing protein</fullName>
    </recommendedName>
</protein>
<dbReference type="Proteomes" id="UP000075884">
    <property type="component" value="Unassembled WGS sequence"/>
</dbReference>
<dbReference type="SUPFAM" id="SSF46689">
    <property type="entry name" value="Homeodomain-like"/>
    <property type="match status" value="1"/>
</dbReference>
<feature type="domain" description="Homeobox" evidence="8">
    <location>
        <begin position="12"/>
        <end position="75"/>
    </location>
</feature>
<dbReference type="InterPro" id="IPR009057">
    <property type="entry name" value="Homeodomain-like_sf"/>
</dbReference>
<dbReference type="GO" id="GO:0001654">
    <property type="term" value="P:eye development"/>
    <property type="evidence" value="ECO:0007669"/>
    <property type="project" value="UniProtKB-ARBA"/>
</dbReference>
<dbReference type="InterPro" id="IPR001356">
    <property type="entry name" value="HD"/>
</dbReference>
<feature type="region of interest" description="Disordered" evidence="7">
    <location>
        <begin position="113"/>
        <end position="164"/>
    </location>
</feature>
<dbReference type="EnsemblMetazoa" id="ADIR009411-RA">
    <property type="protein sequence ID" value="ADIR009411-PA"/>
    <property type="gene ID" value="ADIR009411"/>
</dbReference>
<evidence type="ECO:0000313" key="9">
    <source>
        <dbReference type="EnsemblMetazoa" id="ADIR009411-PA"/>
    </source>
</evidence>
<dbReference type="GO" id="GO:0007517">
    <property type="term" value="P:muscle organ development"/>
    <property type="evidence" value="ECO:0007669"/>
    <property type="project" value="TreeGrafter"/>
</dbReference>
<evidence type="ECO:0000256" key="4">
    <source>
        <dbReference type="ARBA" id="ARBA00023155"/>
    </source>
</evidence>
<dbReference type="GO" id="GO:0048646">
    <property type="term" value="P:anatomical structure formation involved in morphogenesis"/>
    <property type="evidence" value="ECO:0007669"/>
    <property type="project" value="UniProtKB-ARBA"/>
</dbReference>
<evidence type="ECO:0000256" key="1">
    <source>
        <dbReference type="ARBA" id="ARBA00004123"/>
    </source>
</evidence>
<dbReference type="PROSITE" id="PS50071">
    <property type="entry name" value="HOMEOBOX_2"/>
    <property type="match status" value="1"/>
</dbReference>
<dbReference type="GO" id="GO:0009887">
    <property type="term" value="P:animal organ morphogenesis"/>
    <property type="evidence" value="ECO:0007669"/>
    <property type="project" value="UniProtKB-ARBA"/>
</dbReference>
<dbReference type="GO" id="GO:0005634">
    <property type="term" value="C:nucleus"/>
    <property type="evidence" value="ECO:0007669"/>
    <property type="project" value="UniProtKB-SubCell"/>
</dbReference>
<organism evidence="9 10">
    <name type="scientific">Anopheles dirus</name>
    <dbReference type="NCBI Taxonomy" id="7168"/>
    <lineage>
        <taxon>Eukaryota</taxon>
        <taxon>Metazoa</taxon>
        <taxon>Ecdysozoa</taxon>
        <taxon>Arthropoda</taxon>
        <taxon>Hexapoda</taxon>
        <taxon>Insecta</taxon>
        <taxon>Pterygota</taxon>
        <taxon>Neoptera</taxon>
        <taxon>Endopterygota</taxon>
        <taxon>Diptera</taxon>
        <taxon>Nematocera</taxon>
        <taxon>Culicoidea</taxon>
        <taxon>Culicidae</taxon>
        <taxon>Anophelinae</taxon>
        <taxon>Anopheles</taxon>
    </lineage>
</organism>
<dbReference type="GO" id="GO:0000981">
    <property type="term" value="F:DNA-binding transcription factor activity, RNA polymerase II-specific"/>
    <property type="evidence" value="ECO:0007669"/>
    <property type="project" value="TreeGrafter"/>
</dbReference>
<evidence type="ECO:0000313" key="10">
    <source>
        <dbReference type="Proteomes" id="UP000075884"/>
    </source>
</evidence>
<name>A0A182NP26_9DIPT</name>
<dbReference type="CDD" id="cd00086">
    <property type="entry name" value="homeodomain"/>
    <property type="match status" value="1"/>
</dbReference>
<dbReference type="Pfam" id="PF05920">
    <property type="entry name" value="Homeobox_KN"/>
    <property type="match status" value="1"/>
</dbReference>